<name>A0AAD5QWJ7_PARTN</name>
<sequence>MKMPMFTCVQPGVLHCAALLSNLCDGTKAEQKEKEKKGRIEEARRPTQRDGSFSSGWPSMTGRRGDAPRGAQASGDCRFLARGSWMNYSNLVHGNEAVHLLWRKPWSILATCEWTSCVQDHKAVAFASLYGNSGRSAAPSLHLLLIDLFVNKGRGNNFLGENSVLHDLARFEADLGDSPVWIELTDAAISEAAFCVAVVLCGMGFC</sequence>
<organism evidence="3 4">
    <name type="scientific">Parelaphostrongylus tenuis</name>
    <name type="common">Meningeal worm</name>
    <dbReference type="NCBI Taxonomy" id="148309"/>
    <lineage>
        <taxon>Eukaryota</taxon>
        <taxon>Metazoa</taxon>
        <taxon>Ecdysozoa</taxon>
        <taxon>Nematoda</taxon>
        <taxon>Chromadorea</taxon>
        <taxon>Rhabditida</taxon>
        <taxon>Rhabditina</taxon>
        <taxon>Rhabditomorpha</taxon>
        <taxon>Strongyloidea</taxon>
        <taxon>Metastrongylidae</taxon>
        <taxon>Parelaphostrongylus</taxon>
    </lineage>
</organism>
<keyword evidence="4" id="KW-1185">Reference proteome</keyword>
<feature type="compositionally biased region" description="Basic and acidic residues" evidence="1">
    <location>
        <begin position="30"/>
        <end position="48"/>
    </location>
</feature>
<feature type="signal peptide" evidence="2">
    <location>
        <begin position="1"/>
        <end position="29"/>
    </location>
</feature>
<evidence type="ECO:0000313" key="3">
    <source>
        <dbReference type="EMBL" id="KAJ1364137.1"/>
    </source>
</evidence>
<proteinExistence type="predicted"/>
<protein>
    <submittedName>
        <fullName evidence="3">Uncharacterized protein</fullName>
    </submittedName>
</protein>
<feature type="compositionally biased region" description="Polar residues" evidence="1">
    <location>
        <begin position="49"/>
        <end position="58"/>
    </location>
</feature>
<accession>A0AAD5QWJ7</accession>
<evidence type="ECO:0000313" key="4">
    <source>
        <dbReference type="Proteomes" id="UP001196413"/>
    </source>
</evidence>
<keyword evidence="2" id="KW-0732">Signal</keyword>
<dbReference type="EMBL" id="JAHQIW010004877">
    <property type="protein sequence ID" value="KAJ1364137.1"/>
    <property type="molecule type" value="Genomic_DNA"/>
</dbReference>
<dbReference type="Proteomes" id="UP001196413">
    <property type="component" value="Unassembled WGS sequence"/>
</dbReference>
<evidence type="ECO:0000256" key="1">
    <source>
        <dbReference type="SAM" id="MobiDB-lite"/>
    </source>
</evidence>
<gene>
    <name evidence="3" type="ORF">KIN20_024157</name>
</gene>
<reference evidence="3" key="1">
    <citation type="submission" date="2021-06" db="EMBL/GenBank/DDBJ databases">
        <title>Parelaphostrongylus tenuis whole genome reference sequence.</title>
        <authorList>
            <person name="Garwood T.J."/>
            <person name="Larsen P.A."/>
            <person name="Fountain-Jones N.M."/>
            <person name="Garbe J.R."/>
            <person name="Macchietto M.G."/>
            <person name="Kania S.A."/>
            <person name="Gerhold R.W."/>
            <person name="Richards J.E."/>
            <person name="Wolf T.M."/>
        </authorList>
    </citation>
    <scope>NUCLEOTIDE SEQUENCE</scope>
    <source>
        <strain evidence="3">MNPRO001-30</strain>
        <tissue evidence="3">Meninges</tissue>
    </source>
</reference>
<comment type="caution">
    <text evidence="3">The sequence shown here is derived from an EMBL/GenBank/DDBJ whole genome shotgun (WGS) entry which is preliminary data.</text>
</comment>
<feature type="chain" id="PRO_5042074992" evidence="2">
    <location>
        <begin position="30"/>
        <end position="206"/>
    </location>
</feature>
<evidence type="ECO:0000256" key="2">
    <source>
        <dbReference type="SAM" id="SignalP"/>
    </source>
</evidence>
<dbReference type="AlphaFoldDB" id="A0AAD5QWJ7"/>
<feature type="region of interest" description="Disordered" evidence="1">
    <location>
        <begin position="30"/>
        <end position="71"/>
    </location>
</feature>